<comment type="caution">
    <text evidence="2">The sequence shown here is derived from an EMBL/GenBank/DDBJ whole genome shotgun (WGS) entry which is preliminary data.</text>
</comment>
<dbReference type="SUPFAM" id="SSF75304">
    <property type="entry name" value="Amidase signature (AS) enzymes"/>
    <property type="match status" value="1"/>
</dbReference>
<proteinExistence type="predicted"/>
<dbReference type="InterPro" id="IPR023631">
    <property type="entry name" value="Amidase_dom"/>
</dbReference>
<dbReference type="Proteomes" id="UP001157167">
    <property type="component" value="Unassembled WGS sequence"/>
</dbReference>
<dbReference type="Pfam" id="PF01425">
    <property type="entry name" value="Amidase"/>
    <property type="match status" value="2"/>
</dbReference>
<feature type="domain" description="Amidase" evidence="1">
    <location>
        <begin position="17"/>
        <end position="172"/>
    </location>
</feature>
<dbReference type="PANTHER" id="PTHR11895:SF151">
    <property type="entry name" value="GLUTAMYL-TRNA(GLN) AMIDOTRANSFERASE SUBUNIT A"/>
    <property type="match status" value="1"/>
</dbReference>
<dbReference type="Gene3D" id="3.90.1300.10">
    <property type="entry name" value="Amidase signature (AS) domain"/>
    <property type="match status" value="1"/>
</dbReference>
<sequence length="371" mass="38073">MSVFVEPLDIGGNGPRVGIKDTIDVVGVRTRAGCRALESVAAARANADVVEGLLAAGYHLAGKTNLHELAFGTTGINRWTGTPTNPQFPAYVPGGSSSGSAVAVAEGSVDVALGTDTGGSIRIPAACCGVFGLKPSFGRVSRKGVMPRDTSLDCVGPFARDMDNLIAVMRAIDPSFGPLPDIAGVRIGLVEVNATPTILDAVSAAVAASGLSACKVQLPDFGAAYAAGLTVINAETWAACGELVGTGLVGEDVARRLQAASLTTPDDVAAANLVRDRFAAQVDAALRDFPILALPTMADAPPRLEDAADTSKLVAMTSLVRPFNLSGHPAIAIPLPAIDGYPVSLQLVAARHDDERLCAVAAHFARHINRP</sequence>
<organism evidence="2 3">
    <name type="scientific">Zoogloea oryzae</name>
    <dbReference type="NCBI Taxonomy" id="310767"/>
    <lineage>
        <taxon>Bacteria</taxon>
        <taxon>Pseudomonadati</taxon>
        <taxon>Pseudomonadota</taxon>
        <taxon>Betaproteobacteria</taxon>
        <taxon>Rhodocyclales</taxon>
        <taxon>Zoogloeaceae</taxon>
        <taxon>Zoogloea</taxon>
    </lineage>
</organism>
<dbReference type="InterPro" id="IPR036928">
    <property type="entry name" value="AS_sf"/>
</dbReference>
<protein>
    <submittedName>
        <fullName evidence="2">Glu-tRNA amidotransferase</fullName>
    </submittedName>
</protein>
<dbReference type="RefSeq" id="WP_284189027.1">
    <property type="nucleotide sequence ID" value="NZ_BSPX01000062.1"/>
</dbReference>
<evidence type="ECO:0000259" key="1">
    <source>
        <dbReference type="Pfam" id="PF01425"/>
    </source>
</evidence>
<dbReference type="PROSITE" id="PS00571">
    <property type="entry name" value="AMIDASES"/>
    <property type="match status" value="1"/>
</dbReference>
<dbReference type="InterPro" id="IPR000120">
    <property type="entry name" value="Amidase"/>
</dbReference>
<reference evidence="3" key="1">
    <citation type="journal article" date="2019" name="Int. J. Syst. Evol. Microbiol.">
        <title>The Global Catalogue of Microorganisms (GCM) 10K type strain sequencing project: providing services to taxonomists for standard genome sequencing and annotation.</title>
        <authorList>
            <consortium name="The Broad Institute Genomics Platform"/>
            <consortium name="The Broad Institute Genome Sequencing Center for Infectious Disease"/>
            <person name="Wu L."/>
            <person name="Ma J."/>
        </authorList>
    </citation>
    <scope>NUCLEOTIDE SEQUENCE [LARGE SCALE GENOMIC DNA]</scope>
    <source>
        <strain evidence="3">NBRC 102407</strain>
    </source>
</reference>
<evidence type="ECO:0000313" key="3">
    <source>
        <dbReference type="Proteomes" id="UP001157167"/>
    </source>
</evidence>
<keyword evidence="3" id="KW-1185">Reference proteome</keyword>
<dbReference type="InterPro" id="IPR020556">
    <property type="entry name" value="Amidase_CS"/>
</dbReference>
<name>A0ABQ6FEW7_9RHOO</name>
<feature type="domain" description="Amidase" evidence="1">
    <location>
        <begin position="233"/>
        <end position="358"/>
    </location>
</feature>
<dbReference type="PANTHER" id="PTHR11895">
    <property type="entry name" value="TRANSAMIDASE"/>
    <property type="match status" value="1"/>
</dbReference>
<evidence type="ECO:0000313" key="2">
    <source>
        <dbReference type="EMBL" id="GLT23849.1"/>
    </source>
</evidence>
<dbReference type="EMBL" id="BSPX01000062">
    <property type="protein sequence ID" value="GLT23849.1"/>
    <property type="molecule type" value="Genomic_DNA"/>
</dbReference>
<accession>A0ABQ6FEW7</accession>
<gene>
    <name evidence="2" type="primary">gatA_2</name>
    <name evidence="2" type="ORF">GCM10007933_33200</name>
</gene>